<sequence>MVFDFQRSVLDKLENDTLEELGMDDVFSFACGPECMGRCCRNITILLDPWDVEVMARHLELSGQAFFTRYCKMEADRQTGWPMVWLAHAEQGPCIFMLEDGKCSVYPARSRNCRTFPLGRAVRYLPDGEGEKRREERVFMVDRLQFCLGHKSGRQWTVREWFIDADAFVYYQMSDQYTELIDYAVSELCCSEWMNPGVVQMIIPFLFAPDMLRKRLGLDENEIGHEEFHRRRMQAVKLMLTDMAAGFGCGPQTDIGRGAFAGSLMDRVKRVLDEGA</sequence>
<evidence type="ECO:0000313" key="2">
    <source>
        <dbReference type="Proteomes" id="UP000199584"/>
    </source>
</evidence>
<dbReference type="PANTHER" id="PTHR35866:SF1">
    <property type="entry name" value="YKGJ FAMILY CYSTEINE CLUSTER PROTEIN"/>
    <property type="match status" value="1"/>
</dbReference>
<dbReference type="EMBL" id="FOYM01000015">
    <property type="protein sequence ID" value="SFR07929.1"/>
    <property type="molecule type" value="Genomic_DNA"/>
</dbReference>
<dbReference type="Pfam" id="PF03692">
    <property type="entry name" value="CxxCxxCC"/>
    <property type="match status" value="1"/>
</dbReference>
<evidence type="ECO:0000313" key="1">
    <source>
        <dbReference type="EMBL" id="SFR07929.1"/>
    </source>
</evidence>
<dbReference type="STRING" id="39060.SAMN05660706_11581"/>
<dbReference type="AlphaFoldDB" id="A0A1I6DR58"/>
<name>A0A1I6DR58_9FIRM</name>
<accession>A0A1I6DR58</accession>
<gene>
    <name evidence="1" type="ORF">SAMN05660706_11581</name>
</gene>
<dbReference type="Proteomes" id="UP000199584">
    <property type="component" value="Unassembled WGS sequence"/>
</dbReference>
<organism evidence="1 2">
    <name type="scientific">Desulfoscipio geothermicus DSM 3669</name>
    <dbReference type="NCBI Taxonomy" id="1121426"/>
    <lineage>
        <taxon>Bacteria</taxon>
        <taxon>Bacillati</taxon>
        <taxon>Bacillota</taxon>
        <taxon>Clostridia</taxon>
        <taxon>Eubacteriales</taxon>
        <taxon>Desulfallaceae</taxon>
        <taxon>Desulfoscipio</taxon>
    </lineage>
</organism>
<dbReference type="OrthoDB" id="9810361at2"/>
<dbReference type="PANTHER" id="PTHR35866">
    <property type="entry name" value="PUTATIVE-RELATED"/>
    <property type="match status" value="1"/>
</dbReference>
<protein>
    <submittedName>
        <fullName evidence="1">Putative zinc-or iron-chelating domain-containing protein</fullName>
    </submittedName>
</protein>
<reference evidence="2" key="1">
    <citation type="submission" date="2016-10" db="EMBL/GenBank/DDBJ databases">
        <authorList>
            <person name="Varghese N."/>
            <person name="Submissions S."/>
        </authorList>
    </citation>
    <scope>NUCLEOTIDE SEQUENCE [LARGE SCALE GENOMIC DNA]</scope>
    <source>
        <strain evidence="2">DSM 3669</strain>
    </source>
</reference>
<dbReference type="InterPro" id="IPR005358">
    <property type="entry name" value="Puta_zinc/iron-chelating_dom"/>
</dbReference>
<dbReference type="RefSeq" id="WP_092483744.1">
    <property type="nucleotide sequence ID" value="NZ_FOYM01000015.1"/>
</dbReference>
<keyword evidence="2" id="KW-1185">Reference proteome</keyword>
<proteinExistence type="predicted"/>